<dbReference type="HAMAP" id="MF_00422">
    <property type="entry name" value="SecE"/>
    <property type="match status" value="1"/>
</dbReference>
<comment type="subunit">
    <text evidence="9">Component of the Sec protein translocase complex. Heterotrimer consisting of SecY, SecE and SecG subunits. The heterotrimers can form oligomers, although 1 heterotrimer is thought to be able to translocate proteins. Interacts with the ribosome. Interacts with SecDF, and other proteins may be involved. Interacts with SecA.</text>
</comment>
<evidence type="ECO:0000313" key="12">
    <source>
        <dbReference type="Proteomes" id="UP001217485"/>
    </source>
</evidence>
<evidence type="ECO:0000256" key="4">
    <source>
        <dbReference type="ARBA" id="ARBA00022692"/>
    </source>
</evidence>
<dbReference type="Gene3D" id="1.20.5.1030">
    <property type="entry name" value="Preprotein translocase secy subunit"/>
    <property type="match status" value="1"/>
</dbReference>
<comment type="similarity">
    <text evidence="9">Belongs to the SecE/SEC61-gamma family.</text>
</comment>
<evidence type="ECO:0000256" key="8">
    <source>
        <dbReference type="ARBA" id="ARBA00023136"/>
    </source>
</evidence>
<protein>
    <recommendedName>
        <fullName evidence="9">Protein translocase subunit SecE</fullName>
    </recommendedName>
</protein>
<dbReference type="InterPro" id="IPR038379">
    <property type="entry name" value="SecE_sf"/>
</dbReference>
<dbReference type="PANTHER" id="PTHR33910">
    <property type="entry name" value="PROTEIN TRANSLOCASE SUBUNIT SECE"/>
    <property type="match status" value="1"/>
</dbReference>
<keyword evidence="12" id="KW-1185">Reference proteome</keyword>
<evidence type="ECO:0000256" key="1">
    <source>
        <dbReference type="ARBA" id="ARBA00004370"/>
    </source>
</evidence>
<feature type="region of interest" description="Disordered" evidence="10">
    <location>
        <begin position="1"/>
        <end position="67"/>
    </location>
</feature>
<feature type="compositionally biased region" description="Acidic residues" evidence="10">
    <location>
        <begin position="56"/>
        <end position="67"/>
    </location>
</feature>
<dbReference type="PANTHER" id="PTHR33910:SF1">
    <property type="entry name" value="PROTEIN TRANSLOCASE SUBUNIT SECE"/>
    <property type="match status" value="1"/>
</dbReference>
<comment type="caution">
    <text evidence="11">The sequence shown here is derived from an EMBL/GenBank/DDBJ whole genome shotgun (WGS) entry which is preliminary data.</text>
</comment>
<feature type="transmembrane region" description="Helical" evidence="9">
    <location>
        <begin position="77"/>
        <end position="94"/>
    </location>
</feature>
<dbReference type="EMBL" id="JAQNDK010000002">
    <property type="protein sequence ID" value="MDC0680483.1"/>
    <property type="molecule type" value="Genomic_DNA"/>
</dbReference>
<evidence type="ECO:0000256" key="6">
    <source>
        <dbReference type="ARBA" id="ARBA00022989"/>
    </source>
</evidence>
<evidence type="ECO:0000256" key="10">
    <source>
        <dbReference type="SAM" id="MobiDB-lite"/>
    </source>
</evidence>
<name>A0ABT5C472_9BACT</name>
<evidence type="ECO:0000256" key="7">
    <source>
        <dbReference type="ARBA" id="ARBA00023010"/>
    </source>
</evidence>
<keyword evidence="7 9" id="KW-0811">Translocation</keyword>
<gene>
    <name evidence="9 11" type="primary">secE</name>
    <name evidence="11" type="ORF">POL72_22285</name>
</gene>
<evidence type="ECO:0000256" key="5">
    <source>
        <dbReference type="ARBA" id="ARBA00022927"/>
    </source>
</evidence>
<dbReference type="NCBIfam" id="TIGR00964">
    <property type="entry name" value="secE_bact"/>
    <property type="match status" value="1"/>
</dbReference>
<comment type="function">
    <text evidence="9">Essential subunit of the Sec protein translocation channel SecYEG. Clamps together the 2 halves of SecY. May contact the channel plug during translocation.</text>
</comment>
<dbReference type="InterPro" id="IPR005807">
    <property type="entry name" value="SecE_bac"/>
</dbReference>
<organism evidence="11 12">
    <name type="scientific">Sorangium atrum</name>
    <dbReference type="NCBI Taxonomy" id="2995308"/>
    <lineage>
        <taxon>Bacteria</taxon>
        <taxon>Pseudomonadati</taxon>
        <taxon>Myxococcota</taxon>
        <taxon>Polyangia</taxon>
        <taxon>Polyangiales</taxon>
        <taxon>Polyangiaceae</taxon>
        <taxon>Sorangium</taxon>
    </lineage>
</organism>
<comment type="subcellular location">
    <subcellularLocation>
        <location evidence="1">Membrane</location>
    </subcellularLocation>
</comment>
<dbReference type="Proteomes" id="UP001217485">
    <property type="component" value="Unassembled WGS sequence"/>
</dbReference>
<dbReference type="Pfam" id="PF00584">
    <property type="entry name" value="SecE"/>
    <property type="match status" value="1"/>
</dbReference>
<dbReference type="InterPro" id="IPR001901">
    <property type="entry name" value="Translocase_SecE/Sec61-g"/>
</dbReference>
<keyword evidence="3 9" id="KW-1003">Cell membrane</keyword>
<feature type="compositionally biased region" description="Basic and acidic residues" evidence="10">
    <location>
        <begin position="44"/>
        <end position="55"/>
    </location>
</feature>
<evidence type="ECO:0000256" key="9">
    <source>
        <dbReference type="HAMAP-Rule" id="MF_00422"/>
    </source>
</evidence>
<dbReference type="RefSeq" id="WP_272097519.1">
    <property type="nucleotide sequence ID" value="NZ_JAQNDK010000002.1"/>
</dbReference>
<evidence type="ECO:0000256" key="3">
    <source>
        <dbReference type="ARBA" id="ARBA00022475"/>
    </source>
</evidence>
<proteinExistence type="inferred from homology"/>
<keyword evidence="2 9" id="KW-0813">Transport</keyword>
<feature type="transmembrane region" description="Helical" evidence="9">
    <location>
        <begin position="172"/>
        <end position="192"/>
    </location>
</feature>
<evidence type="ECO:0000313" key="11">
    <source>
        <dbReference type="EMBL" id="MDC0680483.1"/>
    </source>
</evidence>
<comment type="caution">
    <text evidence="9">Lacks conserved residue(s) required for the propagation of feature annotation.</text>
</comment>
<sequence length="209" mass="22371">MAKGQKDKQPPKVAEDEEPEESGPSSPAEDSSLVAQSERTGAADAKDAEAQRADESNEADEAEDEEVAAAQLGSERYVLAGFFAAGMLLAYLLGKVVHGVWATLANKDWFSRTLPALAAVGDDDKTTYGMIVGGVVALVVVLRAFRNAELRAWSDEVAAELAKVKWPTKKEVTNATFVVIATTTVATLYLALLDRFWAFVTNIVYGDGS</sequence>
<evidence type="ECO:0000256" key="2">
    <source>
        <dbReference type="ARBA" id="ARBA00022448"/>
    </source>
</evidence>
<keyword evidence="6 9" id="KW-1133">Transmembrane helix</keyword>
<keyword evidence="5 9" id="KW-0653">Protein transport</keyword>
<feature type="compositionally biased region" description="Basic and acidic residues" evidence="10">
    <location>
        <begin position="1"/>
        <end position="14"/>
    </location>
</feature>
<feature type="transmembrane region" description="Helical" evidence="9">
    <location>
        <begin position="127"/>
        <end position="145"/>
    </location>
</feature>
<reference evidence="11 12" key="1">
    <citation type="submission" date="2023-01" db="EMBL/GenBank/DDBJ databases">
        <title>Minimal conservation of predation-associated metabolite biosynthetic gene clusters underscores biosynthetic potential of Myxococcota including descriptions for ten novel species: Archangium lansinium sp. nov., Myxococcus landrumus sp. nov., Nannocystis bai.</title>
        <authorList>
            <person name="Ahearne A."/>
            <person name="Stevens C."/>
            <person name="Dowd S."/>
        </authorList>
    </citation>
    <scope>NUCLEOTIDE SEQUENCE [LARGE SCALE GENOMIC DNA]</scope>
    <source>
        <strain evidence="11 12">WIWO2</strain>
    </source>
</reference>
<keyword evidence="4 9" id="KW-0812">Transmembrane</keyword>
<accession>A0ABT5C472</accession>
<keyword evidence="8 9" id="KW-0472">Membrane</keyword>
<feature type="compositionally biased region" description="Low complexity" evidence="10">
    <location>
        <begin position="22"/>
        <end position="32"/>
    </location>
</feature>